<evidence type="ECO:0000256" key="3">
    <source>
        <dbReference type="ARBA" id="ARBA00023274"/>
    </source>
</evidence>
<dbReference type="Gene3D" id="3.30.1370.30">
    <property type="match status" value="1"/>
</dbReference>
<dbReference type="InterPro" id="IPR000630">
    <property type="entry name" value="Ribosomal_uS8"/>
</dbReference>
<dbReference type="AlphaFoldDB" id="A0A0R0LXU1"/>
<dbReference type="Proteomes" id="UP000051530">
    <property type="component" value="Unassembled WGS sequence"/>
</dbReference>
<dbReference type="OrthoDB" id="10250260at2759"/>
<comment type="caution">
    <text evidence="4">The sequence shown here is derived from an EMBL/GenBank/DDBJ whole genome shotgun (WGS) entry which is preliminary data.</text>
</comment>
<evidence type="ECO:0000313" key="5">
    <source>
        <dbReference type="Proteomes" id="UP000051530"/>
    </source>
</evidence>
<keyword evidence="3" id="KW-0687">Ribonucleoprotein</keyword>
<dbReference type="EMBL" id="LGUB01001248">
    <property type="protein sequence ID" value="KRH92063.1"/>
    <property type="molecule type" value="Genomic_DNA"/>
</dbReference>
<dbReference type="GO" id="GO:1990904">
    <property type="term" value="C:ribonucleoprotein complex"/>
    <property type="evidence" value="ECO:0007669"/>
    <property type="project" value="UniProtKB-KW"/>
</dbReference>
<dbReference type="InterPro" id="IPR035987">
    <property type="entry name" value="Ribosomal_uS8_sf"/>
</dbReference>
<evidence type="ECO:0000313" key="4">
    <source>
        <dbReference type="EMBL" id="KRH92063.1"/>
    </source>
</evidence>
<evidence type="ECO:0000256" key="1">
    <source>
        <dbReference type="ARBA" id="ARBA00006471"/>
    </source>
</evidence>
<reference evidence="4 5" key="1">
    <citation type="submission" date="2015-07" db="EMBL/GenBank/DDBJ databases">
        <title>The genome of Pseudoloma neurophilia, a relevant intracellular parasite of the zebrafish.</title>
        <authorList>
            <person name="Ndikumana S."/>
            <person name="Pelin A."/>
            <person name="Sanders J."/>
            <person name="Corradi N."/>
        </authorList>
    </citation>
    <scope>NUCLEOTIDE SEQUENCE [LARGE SCALE GENOMIC DNA]</scope>
    <source>
        <strain evidence="4 5">MK1</strain>
    </source>
</reference>
<keyword evidence="5" id="KW-1185">Reference proteome</keyword>
<keyword evidence="2 4" id="KW-0689">Ribosomal protein</keyword>
<proteinExistence type="inferred from homology"/>
<name>A0A0R0LXU1_9MICR</name>
<sequence>MSARLLAQACVALNNANKSNKRQVLIRNVNSTVIRFFTLMQAKGYIAEMNLIKDKRVQKLIINLTGRLNKCMAISPNYDLRKDEIEQFRASVLPARQFGHLILHTTKGMMDHTECTGKIGGKVLGYFF</sequence>
<dbReference type="Gene3D" id="3.30.1490.10">
    <property type="match status" value="1"/>
</dbReference>
<dbReference type="GO" id="GO:0003735">
    <property type="term" value="F:structural constituent of ribosome"/>
    <property type="evidence" value="ECO:0007669"/>
    <property type="project" value="InterPro"/>
</dbReference>
<dbReference type="PANTHER" id="PTHR11758">
    <property type="entry name" value="40S RIBOSOMAL PROTEIN S15A"/>
    <property type="match status" value="1"/>
</dbReference>
<accession>A0A0R0LXU1</accession>
<dbReference type="SUPFAM" id="SSF56047">
    <property type="entry name" value="Ribosomal protein S8"/>
    <property type="match status" value="1"/>
</dbReference>
<comment type="similarity">
    <text evidence="1">Belongs to the universal ribosomal protein uS8 family.</text>
</comment>
<organism evidence="4 5">
    <name type="scientific">Pseudoloma neurophilia</name>
    <dbReference type="NCBI Taxonomy" id="146866"/>
    <lineage>
        <taxon>Eukaryota</taxon>
        <taxon>Fungi</taxon>
        <taxon>Fungi incertae sedis</taxon>
        <taxon>Microsporidia</taxon>
        <taxon>Pseudoloma</taxon>
    </lineage>
</organism>
<evidence type="ECO:0000256" key="2">
    <source>
        <dbReference type="ARBA" id="ARBA00022980"/>
    </source>
</evidence>
<gene>
    <name evidence="4" type="ORF">M153_12837000421</name>
</gene>
<protein>
    <submittedName>
        <fullName evidence="4">40S ribosomal protein S15/S22</fullName>
    </submittedName>
</protein>
<dbReference type="GO" id="GO:0006412">
    <property type="term" value="P:translation"/>
    <property type="evidence" value="ECO:0007669"/>
    <property type="project" value="InterPro"/>
</dbReference>
<dbReference type="VEuPathDB" id="MicrosporidiaDB:M153_12837000421"/>
<dbReference type="GO" id="GO:0005840">
    <property type="term" value="C:ribosome"/>
    <property type="evidence" value="ECO:0007669"/>
    <property type="project" value="UniProtKB-KW"/>
</dbReference>
<dbReference type="Pfam" id="PF00410">
    <property type="entry name" value="Ribosomal_S8"/>
    <property type="match status" value="1"/>
</dbReference>